<sequence length="542" mass="62423">MNTKTLSTSKINKVFFILSTVLLSIILCLTYIHFGKTKIGYDGDEVFSYMSSNAEQGYKKLAALEDHTWYPSSYFHSALSVSSSCQFHYGIPVRNQSTDVHPPIYYMLLHTVCSFFPESFSMWYGISLNILLTLLSLTVLFFLLRSFVGGYYLPLFICFLLGMTYGVINNVLFIRMYVLLMLLFTLQYYCHLHLYSSLLKGADKWKPRQLIVLSLITITGTLSQYYFLIFLFWLAFIFCIVLLIQKKTKALLQYICTMAISGLACILLYPTMIRHIFSGYRGEEAAHKLVKIQGIFEDIQGMLAILSRQLANRHLGLVLLILLVWAILLLLCKKISFKAILYSALLAAPATLYFLTVTKISPYVVDRYITPVYGIIFSLIAIGFIFLIKATINNLSNRFFKYMLCFICLLGGILTSFPCPGEKMEQSRYWFADRNAVIKEYTKKNSSCIYISADEYHWKIWSEFPSFMEFDDIYYLDGIQWNPLQDKRLQQMDEVLVYIEDGVDADKAKAYILRELGYRSCELAFESTFANGYLFSQPDASS</sequence>
<feature type="transmembrane region" description="Helical" evidence="1">
    <location>
        <begin position="399"/>
        <end position="417"/>
    </location>
</feature>
<gene>
    <name evidence="2" type="ORF">BEI61_01527</name>
</gene>
<evidence type="ECO:0000313" key="2">
    <source>
        <dbReference type="EMBL" id="ODM05638.1"/>
    </source>
</evidence>
<keyword evidence="1" id="KW-0472">Membrane</keyword>
<dbReference type="EMBL" id="MCGH01000002">
    <property type="protein sequence ID" value="ODM05638.1"/>
    <property type="molecule type" value="Genomic_DNA"/>
</dbReference>
<feature type="transmembrane region" description="Helical" evidence="1">
    <location>
        <begin position="339"/>
        <end position="356"/>
    </location>
</feature>
<reference evidence="2 3" key="1">
    <citation type="submission" date="2016-07" db="EMBL/GenBank/DDBJ databases">
        <title>Characterization of isolates of Eisenbergiella tayi derived from blood cultures, using whole genome sequencing.</title>
        <authorList>
            <person name="Burdz T."/>
            <person name="Wiebe D."/>
            <person name="Huynh C."/>
            <person name="Bernard K."/>
        </authorList>
    </citation>
    <scope>NUCLEOTIDE SEQUENCE [LARGE SCALE GENOMIC DNA]</scope>
    <source>
        <strain evidence="2 3">NML 110608</strain>
    </source>
</reference>
<feature type="transmembrane region" description="Helical" evidence="1">
    <location>
        <begin position="211"/>
        <end position="244"/>
    </location>
</feature>
<organism evidence="2 3">
    <name type="scientific">Eisenbergiella tayi</name>
    <dbReference type="NCBI Taxonomy" id="1432052"/>
    <lineage>
        <taxon>Bacteria</taxon>
        <taxon>Bacillati</taxon>
        <taxon>Bacillota</taxon>
        <taxon>Clostridia</taxon>
        <taxon>Lachnospirales</taxon>
        <taxon>Lachnospiraceae</taxon>
        <taxon>Eisenbergiella</taxon>
    </lineage>
</organism>
<dbReference type="AlphaFoldDB" id="A0A1E3AA87"/>
<feature type="transmembrane region" description="Helical" evidence="1">
    <location>
        <begin position="314"/>
        <end position="332"/>
    </location>
</feature>
<accession>A0A1E3AA87</accession>
<evidence type="ECO:0000313" key="3">
    <source>
        <dbReference type="Proteomes" id="UP000094067"/>
    </source>
</evidence>
<evidence type="ECO:0000256" key="1">
    <source>
        <dbReference type="SAM" id="Phobius"/>
    </source>
</evidence>
<name>A0A1E3AA87_9FIRM</name>
<feature type="transmembrane region" description="Helical" evidence="1">
    <location>
        <begin position="14"/>
        <end position="34"/>
    </location>
</feature>
<feature type="transmembrane region" description="Helical" evidence="1">
    <location>
        <begin position="122"/>
        <end position="144"/>
    </location>
</feature>
<feature type="transmembrane region" description="Helical" evidence="1">
    <location>
        <begin position="151"/>
        <end position="168"/>
    </location>
</feature>
<feature type="transmembrane region" description="Helical" evidence="1">
    <location>
        <begin position="368"/>
        <end position="387"/>
    </location>
</feature>
<evidence type="ECO:0008006" key="4">
    <source>
        <dbReference type="Google" id="ProtNLM"/>
    </source>
</evidence>
<keyword evidence="1" id="KW-1133">Transmembrane helix</keyword>
<keyword evidence="1" id="KW-0812">Transmembrane</keyword>
<dbReference type="Proteomes" id="UP000094067">
    <property type="component" value="Unassembled WGS sequence"/>
</dbReference>
<proteinExistence type="predicted"/>
<dbReference type="RefSeq" id="WP_069151846.1">
    <property type="nucleotide sequence ID" value="NZ_MCGH01000002.1"/>
</dbReference>
<feature type="transmembrane region" description="Helical" evidence="1">
    <location>
        <begin position="250"/>
        <end position="269"/>
    </location>
</feature>
<comment type="caution">
    <text evidence="2">The sequence shown here is derived from an EMBL/GenBank/DDBJ whole genome shotgun (WGS) entry which is preliminary data.</text>
</comment>
<protein>
    <recommendedName>
        <fullName evidence="4">Glycosyltransferase RgtA/B/C/D-like domain-containing protein</fullName>
    </recommendedName>
</protein>